<gene>
    <name evidence="3" type="primary">rhgX</name>
    <name evidence="3" type="ORF">F130042H8_09980</name>
</gene>
<evidence type="ECO:0000313" key="4">
    <source>
        <dbReference type="Proteomes" id="UP001600894"/>
    </source>
</evidence>
<dbReference type="PANTHER" id="PTHR43118">
    <property type="entry name" value="RHAMNOGALACTURONAN LYASE (EUROFUNG)"/>
    <property type="match status" value="1"/>
</dbReference>
<dbReference type="InterPro" id="IPR034641">
    <property type="entry name" value="RGL11"/>
</dbReference>
<accession>A0ABQ0AV83</accession>
<sequence length="768" mass="85116">MRGKWRRRPAVFFGAALTASAVIAAGFPGTAAGQSAVSAERAQEAEEIQGEEKLQSPTSLKVRRLTKDSTTLQWEASDGALEYWIYWSDRNRTDLEGTEGYALAGKTKATTFVYEKPTHMERYFKVVAVDENGKSAPSEAVLAGIQKNFKPQAEYLDRGLTAVLTEQGVFASWRITADEYAAGAAYELYRDGCLIAQVSAGENSNYLDKEGTADASYTVRAVTGEIEQPPCRPVKVWSDQYLEVKLQKPEPYHDEKVTQEYEYTPNDTLTADADGDGQYELFVMWDGLSQDNSKDGCTAPVYIDCYKLDGTLLWRVDLGINIRAGAHYTQFQVYDFDGDGKAEMICKTADGTRDGAGKPIDGTEQVTDYRNETGRILSGPEYLTLFDGETGIALDTVDYDPQRGEVASWGDSYGNRVDRFLGCVAYLDGTHPSAVFSRGYYTRAVICAYDVSEDKLVQRWKIDSDDGGENRFLYNQGAHTMTAADVDNDGCQEVIFGSATVDHDGTLLYSLSQHGEKHGGHGDAERVGDFNLRHPGLEIFMVHENKPLDAGIEMHDGDDGNYVFSFPTTADIGRGAAADIDPRYEGAESWANNKCGSQAAPMVVSQDGTVISHAMPVANHTIWWDGDLGREILDHTFTNDSGFEPRSVYISKWDWEKEEEVRLLEKTDVYSINGTKGNPCFQADIFGDWREEAAWRTPEGNIRIYTTTDLSSCRLYTLMHDIQYRTQAASEATGYNQSPTPSFYIGFDQELMKIPVPTLSIPSADKGE</sequence>
<dbReference type="InterPro" id="IPR036116">
    <property type="entry name" value="FN3_sf"/>
</dbReference>
<feature type="signal peptide" evidence="1">
    <location>
        <begin position="1"/>
        <end position="24"/>
    </location>
</feature>
<dbReference type="Gene3D" id="2.60.40.10">
    <property type="entry name" value="Immunoglobulins"/>
    <property type="match status" value="2"/>
</dbReference>
<keyword evidence="1" id="KW-0732">Signal</keyword>
<evidence type="ECO:0000259" key="2">
    <source>
        <dbReference type="PROSITE" id="PS50853"/>
    </source>
</evidence>
<dbReference type="InterPro" id="IPR003961">
    <property type="entry name" value="FN3_dom"/>
</dbReference>
<evidence type="ECO:0000256" key="1">
    <source>
        <dbReference type="SAM" id="SignalP"/>
    </source>
</evidence>
<proteinExistence type="predicted"/>
<feature type="domain" description="Fibronectin type-III" evidence="2">
    <location>
        <begin position="56"/>
        <end position="148"/>
    </location>
</feature>
<protein>
    <submittedName>
        <fullName evidence="3">Rhamnogalacturonan exolyase</fullName>
    </submittedName>
</protein>
<dbReference type="Proteomes" id="UP001600894">
    <property type="component" value="Unassembled WGS sequence"/>
</dbReference>
<dbReference type="Pfam" id="PF18370">
    <property type="entry name" value="RGI_lyase"/>
    <property type="match status" value="1"/>
</dbReference>
<dbReference type="PANTHER" id="PTHR43118:SF1">
    <property type="entry name" value="RHAMNOGALACTURONAN LYASE (EUROFUNG)"/>
    <property type="match status" value="1"/>
</dbReference>
<dbReference type="SUPFAM" id="SSF69318">
    <property type="entry name" value="Integrin alpha N-terminal domain"/>
    <property type="match status" value="1"/>
</dbReference>
<dbReference type="PROSITE" id="PS50853">
    <property type="entry name" value="FN3"/>
    <property type="match status" value="1"/>
</dbReference>
<dbReference type="SUPFAM" id="SSF49265">
    <property type="entry name" value="Fibronectin type III"/>
    <property type="match status" value="1"/>
</dbReference>
<dbReference type="CDD" id="cd00063">
    <property type="entry name" value="FN3"/>
    <property type="match status" value="1"/>
</dbReference>
<name>A0ABQ0AV83_9FIRM</name>
<dbReference type="InterPro" id="IPR028994">
    <property type="entry name" value="Integrin_alpha_N"/>
</dbReference>
<reference evidence="3 4" key="1">
    <citation type="submission" date="2024-04" db="EMBL/GenBank/DDBJ databases">
        <title>Defined microbial consortia suppress multidrug-resistant proinflammatory Enterobacteriaceae via ecological control.</title>
        <authorList>
            <person name="Furuichi M."/>
            <person name="Kawaguchi T."/>
            <person name="Pust M."/>
            <person name="Yasuma K."/>
            <person name="Plichta D."/>
            <person name="Hasegawa N."/>
            <person name="Ohya T."/>
            <person name="Bhattarai S."/>
            <person name="Sasajima S."/>
            <person name="Aoto Y."/>
            <person name="Tuganbaev T."/>
            <person name="Yaginuma M."/>
            <person name="Ueda M."/>
            <person name="Okahashi N."/>
            <person name="Amafuji K."/>
            <person name="Kiridooshi Y."/>
            <person name="Sugita K."/>
            <person name="Strazar M."/>
            <person name="Skelly A."/>
            <person name="Suda W."/>
            <person name="Hattori M."/>
            <person name="Nakamoto N."/>
            <person name="Caballero S."/>
            <person name="Norman J."/>
            <person name="Olle B."/>
            <person name="Tanoue T."/>
            <person name="Arita M."/>
            <person name="Bucci V."/>
            <person name="Atarashi K."/>
            <person name="Xavier R."/>
            <person name="Honda K."/>
        </authorList>
    </citation>
    <scope>NUCLEOTIDE SEQUENCE [LARGE SCALE GENOMIC DNA]</scope>
    <source>
        <strain evidence="4">f13</strain>
    </source>
</reference>
<dbReference type="EMBL" id="BAABXL010000001">
    <property type="protein sequence ID" value="GAA6267938.1"/>
    <property type="molecule type" value="Genomic_DNA"/>
</dbReference>
<dbReference type="Pfam" id="PF21348">
    <property type="entry name" value="RGL11_C"/>
    <property type="match status" value="1"/>
</dbReference>
<dbReference type="InterPro" id="IPR049366">
    <property type="entry name" value="RGL11_C"/>
</dbReference>
<organism evidence="3 4">
    <name type="scientific">Enterocloster alcoholdehydrogenati</name>
    <dbReference type="NCBI Taxonomy" id="2547410"/>
    <lineage>
        <taxon>Bacteria</taxon>
        <taxon>Bacillati</taxon>
        <taxon>Bacillota</taxon>
        <taxon>Clostridia</taxon>
        <taxon>Lachnospirales</taxon>
        <taxon>Lachnospiraceae</taxon>
        <taxon>Enterocloster</taxon>
    </lineage>
</organism>
<comment type="caution">
    <text evidence="3">The sequence shown here is derived from an EMBL/GenBank/DDBJ whole genome shotgun (WGS) entry which is preliminary data.</text>
</comment>
<keyword evidence="4" id="KW-1185">Reference proteome</keyword>
<dbReference type="RefSeq" id="WP_390469401.1">
    <property type="nucleotide sequence ID" value="NZ_BAABXL010000001.1"/>
</dbReference>
<evidence type="ECO:0000313" key="3">
    <source>
        <dbReference type="EMBL" id="GAA6267938.1"/>
    </source>
</evidence>
<dbReference type="CDD" id="cd10318">
    <property type="entry name" value="RGL11"/>
    <property type="match status" value="1"/>
</dbReference>
<feature type="chain" id="PRO_5047437508" evidence="1">
    <location>
        <begin position="25"/>
        <end position="768"/>
    </location>
</feature>
<dbReference type="InterPro" id="IPR041624">
    <property type="entry name" value="RGI_lyase"/>
</dbReference>
<dbReference type="InterPro" id="IPR013783">
    <property type="entry name" value="Ig-like_fold"/>
</dbReference>